<dbReference type="SUPFAM" id="SSF49299">
    <property type="entry name" value="PKD domain"/>
    <property type="match status" value="1"/>
</dbReference>
<reference evidence="3 4" key="1">
    <citation type="submission" date="2021-03" db="EMBL/GenBank/DDBJ databases">
        <title>Genomic Encyclopedia of Type Strains, Phase III (KMG-III): the genomes of soil and plant-associated and newly described type strains.</title>
        <authorList>
            <person name="Whitman W."/>
        </authorList>
    </citation>
    <scope>NUCLEOTIDE SEQUENCE [LARGE SCALE GENOMIC DNA]</scope>
    <source>
        <strain evidence="3 4">IMMIB AFH-6</strain>
    </source>
</reference>
<dbReference type="InterPro" id="IPR013783">
    <property type="entry name" value="Ig-like_fold"/>
</dbReference>
<protein>
    <recommendedName>
        <fullName evidence="2">PKD domain-containing protein</fullName>
    </recommendedName>
</protein>
<dbReference type="InterPro" id="IPR035986">
    <property type="entry name" value="PKD_dom_sf"/>
</dbReference>
<feature type="transmembrane region" description="Helical" evidence="1">
    <location>
        <begin position="576"/>
        <end position="597"/>
    </location>
</feature>
<dbReference type="PROSITE" id="PS50093">
    <property type="entry name" value="PKD"/>
    <property type="match status" value="1"/>
</dbReference>
<evidence type="ECO:0000313" key="3">
    <source>
        <dbReference type="EMBL" id="MBP2294997.1"/>
    </source>
</evidence>
<proteinExistence type="predicted"/>
<keyword evidence="1" id="KW-0472">Membrane</keyword>
<dbReference type="Pfam" id="PF18911">
    <property type="entry name" value="PKD_4"/>
    <property type="match status" value="1"/>
</dbReference>
<gene>
    <name evidence="3" type="ORF">J2851_004800</name>
</gene>
<comment type="caution">
    <text evidence="3">The sequence shown here is derived from an EMBL/GenBank/DDBJ whole genome shotgun (WGS) entry which is preliminary data.</text>
</comment>
<dbReference type="InterPro" id="IPR000601">
    <property type="entry name" value="PKD_dom"/>
</dbReference>
<dbReference type="Proteomes" id="UP000781958">
    <property type="component" value="Unassembled WGS sequence"/>
</dbReference>
<evidence type="ECO:0000256" key="1">
    <source>
        <dbReference type="SAM" id="Phobius"/>
    </source>
</evidence>
<organism evidence="3 4">
    <name type="scientific">Azospirillum rugosum</name>
    <dbReference type="NCBI Taxonomy" id="416170"/>
    <lineage>
        <taxon>Bacteria</taxon>
        <taxon>Pseudomonadati</taxon>
        <taxon>Pseudomonadota</taxon>
        <taxon>Alphaproteobacteria</taxon>
        <taxon>Rhodospirillales</taxon>
        <taxon>Azospirillaceae</taxon>
        <taxon>Azospirillum</taxon>
    </lineage>
</organism>
<accession>A0ABS4SSR9</accession>
<evidence type="ECO:0000259" key="2">
    <source>
        <dbReference type="PROSITE" id="PS50093"/>
    </source>
</evidence>
<dbReference type="RefSeq" id="WP_209769366.1">
    <property type="nucleotide sequence ID" value="NZ_JAGINP010000019.1"/>
</dbReference>
<dbReference type="CDD" id="cd00146">
    <property type="entry name" value="PKD"/>
    <property type="match status" value="1"/>
</dbReference>
<dbReference type="Gene3D" id="2.60.40.10">
    <property type="entry name" value="Immunoglobulins"/>
    <property type="match status" value="1"/>
</dbReference>
<name>A0ABS4SSR9_9PROT</name>
<feature type="domain" description="PKD" evidence="2">
    <location>
        <begin position="499"/>
        <end position="555"/>
    </location>
</feature>
<keyword evidence="4" id="KW-1185">Reference proteome</keyword>
<dbReference type="EMBL" id="JAGINP010000019">
    <property type="protein sequence ID" value="MBP2294997.1"/>
    <property type="molecule type" value="Genomic_DNA"/>
</dbReference>
<feature type="transmembrane region" description="Helical" evidence="1">
    <location>
        <begin position="275"/>
        <end position="295"/>
    </location>
</feature>
<sequence length="633" mass="66757">MTLESGERIMKLSGKRFLHGSIWFALMALLIAPATVRAQTHFPVASGTALIYPPPSDSGYTLRVAPAPTIGRVAATVTGVTGPGGGDLPLQTVTVSPEMRPVDNGMAVFSLTVKPESFSRAGEYKAFVRLTAVDADGKPNLTVAETVTLTITQAAPVAQTSLVADQTFRLYRTVPWRAAEPLKVDVSLMETGGRNALTSVSVVSTPALFDGKEVVAGSITPEPRSVTVPAGKAEPIVLTFDKFERAGTMKSSLLFMQEGKPLLTVPVSVVVSDGAFAPLFVIALSVLVAGGLRWMRSSRQPSDRNAYRIARLRDQAAALAPGLLEPSNVAALQQVQNTLSDAESENGLGNTKAADAQISKASGDLNTLQGNMMRRHAECVDQYAKLSGEIASVKDKHGLGSAGDETVAQMQALLASIEQNLYVGLIDQAGRDLARLGERITAFKAEMQTAAGADARATRSNTVTASGLRIAVRFPGQEQKAQANDEVTFQLKDGDADLPDSVVVTWRFGDGLPPLSGSKGASAKRRYLRPGVYGVSATFASASGTMETVTTQVAIAPNLNQTLQEKFRRSLIASEAAITIVAIVLAALTGVLELYVGKTFGSVQDYVTAVLWGFGIDSAVRGFASVYGKLTPS</sequence>
<keyword evidence="1" id="KW-1133">Transmembrane helix</keyword>
<keyword evidence="1" id="KW-0812">Transmembrane</keyword>
<evidence type="ECO:0000313" key="4">
    <source>
        <dbReference type="Proteomes" id="UP000781958"/>
    </source>
</evidence>